<reference evidence="3" key="1">
    <citation type="submission" date="2022-05" db="EMBL/GenBank/DDBJ databases">
        <authorList>
            <person name="Yi M."/>
        </authorList>
    </citation>
    <scope>NUCLEOTIDE SEQUENCE</scope>
    <source>
        <strain evidence="3">DS2</strain>
    </source>
</reference>
<gene>
    <name evidence="3" type="ORF">M8C81_24250</name>
</gene>
<evidence type="ECO:0000313" key="4">
    <source>
        <dbReference type="Proteomes" id="UP001202943"/>
    </source>
</evidence>
<protein>
    <submittedName>
        <fullName evidence="3">KAP family NTPase</fullName>
    </submittedName>
</protein>
<dbReference type="InterPro" id="IPR011646">
    <property type="entry name" value="KAP_P-loop"/>
</dbReference>
<accession>A0AAW5HRG8</accession>
<dbReference type="PANTHER" id="PTHR22674:SF6">
    <property type="entry name" value="NTPASE KAP FAMILY P-LOOP DOMAIN-CONTAINING PROTEIN 1"/>
    <property type="match status" value="1"/>
</dbReference>
<proteinExistence type="predicted"/>
<keyword evidence="1" id="KW-0812">Transmembrane</keyword>
<keyword evidence="1" id="KW-1133">Transmembrane helix</keyword>
<dbReference type="InterPro" id="IPR027417">
    <property type="entry name" value="P-loop_NTPase"/>
</dbReference>
<dbReference type="PANTHER" id="PTHR22674">
    <property type="entry name" value="NTPASE, KAP FAMILY P-LOOP DOMAIN-CONTAINING 1"/>
    <property type="match status" value="1"/>
</dbReference>
<evidence type="ECO:0000313" key="3">
    <source>
        <dbReference type="EMBL" id="MCO1623714.1"/>
    </source>
</evidence>
<evidence type="ECO:0000256" key="1">
    <source>
        <dbReference type="SAM" id="Phobius"/>
    </source>
</evidence>
<name>A0AAW5HRG8_PSEPU</name>
<dbReference type="EMBL" id="JAMHFX010000224">
    <property type="protein sequence ID" value="MCO1623714.1"/>
    <property type="molecule type" value="Genomic_DNA"/>
</dbReference>
<comment type="caution">
    <text evidence="3">The sequence shown here is derived from an EMBL/GenBank/DDBJ whole genome shotgun (WGS) entry which is preliminary data.</text>
</comment>
<organism evidence="3 4">
    <name type="scientific">Pseudomonas putida</name>
    <name type="common">Arthrobacter siderocapsulatus</name>
    <dbReference type="NCBI Taxonomy" id="303"/>
    <lineage>
        <taxon>Bacteria</taxon>
        <taxon>Pseudomonadati</taxon>
        <taxon>Pseudomonadota</taxon>
        <taxon>Gammaproteobacteria</taxon>
        <taxon>Pseudomonadales</taxon>
        <taxon>Pseudomonadaceae</taxon>
        <taxon>Pseudomonas</taxon>
    </lineage>
</organism>
<reference evidence="3" key="2">
    <citation type="submission" date="2023-08" db="EMBL/GenBank/DDBJ databases">
        <title>Isolation, Identification, Denitrification Characteristics of A Highly Efficient Aerobic Denitrifying Bacterial Strain DS2.</title>
        <authorList>
            <person name="Wang H."/>
        </authorList>
    </citation>
    <scope>NUCLEOTIDE SEQUENCE</scope>
    <source>
        <strain evidence="3">DS2</strain>
    </source>
</reference>
<feature type="transmembrane region" description="Helical" evidence="1">
    <location>
        <begin position="182"/>
        <end position="199"/>
    </location>
</feature>
<dbReference type="InterPro" id="IPR052754">
    <property type="entry name" value="NTPase_KAP_P-loop"/>
</dbReference>
<sequence>MLDSRRSMPAVLDRHIETEDQDAFGHRHYAQALRCLIEDQGHRPPFSIGLLGGWGTGKSSVKELYTRALADDTSTAGGRHPRSQRFKSITFNAWRFGGKEQDIKRALLRHVFLELGGDEGKLHDELYRNVTHTESVTKPIGELTKQHLISWAAPAPAFLIAFLVYLLIVAAGLSWLPLHNSFVQSLFLAAVTGIYYYLIKVMKPSAVSPFNTITRVHLPSVSAEQYEELLLQQLRKFKPARSNAVPYERLVIFVDDLDRLSAEEMVLGLDAVRTFMEIPTDKLPENLGLVFVISCDEGKVADALSRRRGNPEQPGSIFNPTDARRYLDRIFQFRLEIPPPPRNDMRQFALSKLKDFPELVKEVADKGASVEQVVDRMIHTNVSDPRNALQIVNAFTQTWWLAKARELDAIGSERPGGLHEGAVTKHPIALGALSAARVSFPGFYRDLQDDPQLLHRLTNLMVRQTLLKDEPLESQHILKRYVAEDEKGKTILVDGCRDLRQFLASLVGINWPDSLQSLLLLSEDLATRQYGGHASRIYGYLVSGDTQGFLEALSPRANEFLSDKEMELLHGMLSELHRTEEALKFNAMRVVADVIDRLPPRTRSMVLGILCNDIVTSGELRSLLGVEKIGRITAVANATDQQLIASVLIDELLTIGRLSTMRLQSGQTPNMEEAIAMARGAAEIALSVLDVHGLPAHPKATLMAWLCERNIVADAGSYTLRFIELQQWVDRFETALLPEIGAIYVDQLTYALHQFEAQANDDIEPLESLDLQLTALRINTVWERLAAEGEESRSQLWQQVTKLSTITASELINSVINALERYVPHAHDEQLLDCLARFSLRVAGFNAEPLDYKRAFRLLVDLGAPRLAKFNDNHYEHYASLAISLSGIEGCEEDAREVFRTFVLHNADALSQVAENWISELLHIPSACRIQLFSAYANLSEADQESLVTYLTELISHTELDSNDEALYAEAATHIPGANWEDGYLQPHLDTLLPTLHTKLNNWPSSLPHILPGLTKVFTHATPAVLGPALQKLVSNAKLYEDALDPLHGYFIGLWPTVEQLPTGYAPTTLFAEAQQTAVSSPGFVGRNTLASLNSMLTDGVVAETLSANLVETACVVWQQRPLEAADFLSTGVDLSVTQIAGLSDAIDYNKPEEVTLLERVWKTITPNLSIVDDLEATRAVLVKGKRGSSADPDLCLALWCRALGMEAHSNLKKLIFDEETSDGQRTRLLHQIIRNEGQHSEEESNGIPALALQLLKLEESPLTWAAINALRADVNKRFITHEDRLAFARLLLSELANGASDTAKGHMVSWAKALGTEAVLKDVKPEGLSEADVTIINNIFGNSRAMTGLWKRWKNRR</sequence>
<dbReference type="Proteomes" id="UP001202943">
    <property type="component" value="Unassembled WGS sequence"/>
</dbReference>
<dbReference type="SUPFAM" id="SSF52540">
    <property type="entry name" value="P-loop containing nucleoside triphosphate hydrolases"/>
    <property type="match status" value="1"/>
</dbReference>
<evidence type="ECO:0000259" key="2">
    <source>
        <dbReference type="Pfam" id="PF07693"/>
    </source>
</evidence>
<dbReference type="Pfam" id="PF07693">
    <property type="entry name" value="KAP_NTPase"/>
    <property type="match status" value="1"/>
</dbReference>
<keyword evidence="1" id="KW-0472">Membrane</keyword>
<feature type="domain" description="KAP NTPase" evidence="2">
    <location>
        <begin position="27"/>
        <end position="398"/>
    </location>
</feature>
<feature type="transmembrane region" description="Helical" evidence="1">
    <location>
        <begin position="148"/>
        <end position="176"/>
    </location>
</feature>
<dbReference type="RefSeq" id="WP_252461421.1">
    <property type="nucleotide sequence ID" value="NZ_JAMHFX010000224.1"/>
</dbReference>